<evidence type="ECO:0000256" key="3">
    <source>
        <dbReference type="ARBA" id="ARBA00022691"/>
    </source>
</evidence>
<dbReference type="SUPFAM" id="SSF46785">
    <property type="entry name" value="Winged helix' DNA-binding domain"/>
    <property type="match status" value="1"/>
</dbReference>
<accession>A0ABU1JP82</accession>
<keyword evidence="7" id="KW-1185">Reference proteome</keyword>
<keyword evidence="3" id="KW-0949">S-adenosyl-L-methionine</keyword>
<dbReference type="InterPro" id="IPR036390">
    <property type="entry name" value="WH_DNA-bd_sf"/>
</dbReference>
<evidence type="ECO:0000313" key="6">
    <source>
        <dbReference type="EMBL" id="MDR6289799.1"/>
    </source>
</evidence>
<dbReference type="PANTHER" id="PTHR43712:SF2">
    <property type="entry name" value="O-METHYLTRANSFERASE CICE"/>
    <property type="match status" value="1"/>
</dbReference>
<dbReference type="PROSITE" id="PS51683">
    <property type="entry name" value="SAM_OMT_II"/>
    <property type="match status" value="1"/>
</dbReference>
<organism evidence="6 7">
    <name type="scientific">Inquilinus ginsengisoli</name>
    <dbReference type="NCBI Taxonomy" id="363840"/>
    <lineage>
        <taxon>Bacteria</taxon>
        <taxon>Pseudomonadati</taxon>
        <taxon>Pseudomonadota</taxon>
        <taxon>Alphaproteobacteria</taxon>
        <taxon>Rhodospirillales</taxon>
        <taxon>Rhodospirillaceae</taxon>
        <taxon>Inquilinus</taxon>
    </lineage>
</organism>
<dbReference type="PIRSF" id="PIRSF005739">
    <property type="entry name" value="O-mtase"/>
    <property type="match status" value="1"/>
</dbReference>
<evidence type="ECO:0008006" key="8">
    <source>
        <dbReference type="Google" id="ProtNLM"/>
    </source>
</evidence>
<feature type="domain" description="O-methyltransferase C-terminal" evidence="4">
    <location>
        <begin position="116"/>
        <end position="324"/>
    </location>
</feature>
<dbReference type="Pfam" id="PF08100">
    <property type="entry name" value="Dimerisation"/>
    <property type="match status" value="1"/>
</dbReference>
<evidence type="ECO:0000259" key="4">
    <source>
        <dbReference type="Pfam" id="PF00891"/>
    </source>
</evidence>
<name>A0ABU1JP82_9PROT</name>
<evidence type="ECO:0000256" key="2">
    <source>
        <dbReference type="ARBA" id="ARBA00022679"/>
    </source>
</evidence>
<reference evidence="6 7" key="1">
    <citation type="submission" date="2023-07" db="EMBL/GenBank/DDBJ databases">
        <title>Sorghum-associated microbial communities from plants grown in Nebraska, USA.</title>
        <authorList>
            <person name="Schachtman D."/>
        </authorList>
    </citation>
    <scope>NUCLEOTIDE SEQUENCE [LARGE SCALE GENOMIC DNA]</scope>
    <source>
        <strain evidence="6 7">584</strain>
    </source>
</reference>
<dbReference type="PANTHER" id="PTHR43712">
    <property type="entry name" value="PUTATIVE (AFU_ORTHOLOGUE AFUA_4G14580)-RELATED"/>
    <property type="match status" value="1"/>
</dbReference>
<protein>
    <recommendedName>
        <fullName evidence="8">Methyltransferase</fullName>
    </recommendedName>
</protein>
<keyword evidence="1" id="KW-0489">Methyltransferase</keyword>
<dbReference type="CDD" id="cd02440">
    <property type="entry name" value="AdoMet_MTases"/>
    <property type="match status" value="1"/>
</dbReference>
<dbReference type="RefSeq" id="WP_309794117.1">
    <property type="nucleotide sequence ID" value="NZ_JAVDPW010000004.1"/>
</dbReference>
<dbReference type="Gene3D" id="3.40.50.150">
    <property type="entry name" value="Vaccinia Virus protein VP39"/>
    <property type="match status" value="1"/>
</dbReference>
<keyword evidence="2" id="KW-0808">Transferase</keyword>
<dbReference type="SUPFAM" id="SSF53335">
    <property type="entry name" value="S-adenosyl-L-methionine-dependent methyltransferases"/>
    <property type="match status" value="1"/>
</dbReference>
<evidence type="ECO:0000259" key="5">
    <source>
        <dbReference type="Pfam" id="PF08100"/>
    </source>
</evidence>
<dbReference type="InterPro" id="IPR001077">
    <property type="entry name" value="COMT_C"/>
</dbReference>
<dbReference type="InterPro" id="IPR036388">
    <property type="entry name" value="WH-like_DNA-bd_sf"/>
</dbReference>
<evidence type="ECO:0000256" key="1">
    <source>
        <dbReference type="ARBA" id="ARBA00022603"/>
    </source>
</evidence>
<dbReference type="Proteomes" id="UP001262410">
    <property type="component" value="Unassembled WGS sequence"/>
</dbReference>
<dbReference type="InterPro" id="IPR016461">
    <property type="entry name" value="COMT-like"/>
</dbReference>
<sequence>MSAAPAGRQAPVTPELIMQLGFGFWASKTLLSAVELEVFTVLTGGPLDAEALRTRLGLHPRGARDFFDALVALRLLDRTDGAYANTAETDLYLDRGKPSYVGGILEMANRRLYPSWGNLTEALCTGRPQNEAKAGGDPFAAIYATPEGVAGFLNAMTGVSLPLAHALAARFPWAGYRSVIDIGAAAGSVPVELALAHPHLEAGGFDLPPVRPVFEAYVAQRGLAGRVRFHDGDFMRGPMPSADVLVMGHILHDWDLEEKRMLVAKAHAALPQDGALIVYDRMIDDDRRENAAGLLMSLNMLIETPGGFDYTGADCIGWLREAGFASIRQESLVGPYSVVVGIK</sequence>
<dbReference type="Gene3D" id="1.10.10.10">
    <property type="entry name" value="Winged helix-like DNA-binding domain superfamily/Winged helix DNA-binding domain"/>
    <property type="match status" value="1"/>
</dbReference>
<dbReference type="Pfam" id="PF00891">
    <property type="entry name" value="Methyltransf_2"/>
    <property type="match status" value="1"/>
</dbReference>
<dbReference type="InterPro" id="IPR029063">
    <property type="entry name" value="SAM-dependent_MTases_sf"/>
</dbReference>
<gene>
    <name evidence="6" type="ORF">E9232_002320</name>
</gene>
<proteinExistence type="predicted"/>
<comment type="caution">
    <text evidence="6">The sequence shown here is derived from an EMBL/GenBank/DDBJ whole genome shotgun (WGS) entry which is preliminary data.</text>
</comment>
<feature type="domain" description="O-methyltransferase dimerisation" evidence="5">
    <location>
        <begin position="18"/>
        <end position="93"/>
    </location>
</feature>
<dbReference type="InterPro" id="IPR012967">
    <property type="entry name" value="COMT_dimerisation"/>
</dbReference>
<evidence type="ECO:0000313" key="7">
    <source>
        <dbReference type="Proteomes" id="UP001262410"/>
    </source>
</evidence>
<dbReference type="EMBL" id="JAVDPW010000004">
    <property type="protein sequence ID" value="MDR6289799.1"/>
    <property type="molecule type" value="Genomic_DNA"/>
</dbReference>